<accession>A0A0F9I4L8</accession>
<sequence>MAKEFRVSEKVGEAGLILGALGVIGFIGIIWLLIYGNLSGNLGFGQDTASFVNQTINLTDAGNTPAGASGRINGLISNSSIIMINNSNGIVIGSGNFSTNGVLIFNAGQIVNSSNVNVSYDVSFDSSGKIDTENVITNLTGGFNTFFTFSNTFFTIAAIVLLIFMF</sequence>
<comment type="caution">
    <text evidence="2">The sequence shown here is derived from an EMBL/GenBank/DDBJ whole genome shotgun (WGS) entry which is preliminary data.</text>
</comment>
<dbReference type="AlphaFoldDB" id="A0A0F9I4L8"/>
<keyword evidence="1" id="KW-0472">Membrane</keyword>
<dbReference type="EMBL" id="LAZR01015105">
    <property type="protein sequence ID" value="KKM14619.1"/>
    <property type="molecule type" value="Genomic_DNA"/>
</dbReference>
<name>A0A0F9I4L8_9ZZZZ</name>
<keyword evidence="1" id="KW-0812">Transmembrane</keyword>
<organism evidence="2">
    <name type="scientific">marine sediment metagenome</name>
    <dbReference type="NCBI Taxonomy" id="412755"/>
    <lineage>
        <taxon>unclassified sequences</taxon>
        <taxon>metagenomes</taxon>
        <taxon>ecological metagenomes</taxon>
    </lineage>
</organism>
<protein>
    <submittedName>
        <fullName evidence="2">Uncharacterized protein</fullName>
    </submittedName>
</protein>
<feature type="transmembrane region" description="Helical" evidence="1">
    <location>
        <begin position="146"/>
        <end position="165"/>
    </location>
</feature>
<feature type="transmembrane region" description="Helical" evidence="1">
    <location>
        <begin position="12"/>
        <end position="34"/>
    </location>
</feature>
<evidence type="ECO:0000256" key="1">
    <source>
        <dbReference type="SAM" id="Phobius"/>
    </source>
</evidence>
<gene>
    <name evidence="2" type="ORF">LCGC14_1704350</name>
</gene>
<proteinExistence type="predicted"/>
<evidence type="ECO:0000313" key="2">
    <source>
        <dbReference type="EMBL" id="KKM14619.1"/>
    </source>
</evidence>
<feature type="non-terminal residue" evidence="2">
    <location>
        <position position="166"/>
    </location>
</feature>
<reference evidence="2" key="1">
    <citation type="journal article" date="2015" name="Nature">
        <title>Complex archaea that bridge the gap between prokaryotes and eukaryotes.</title>
        <authorList>
            <person name="Spang A."/>
            <person name="Saw J.H."/>
            <person name="Jorgensen S.L."/>
            <person name="Zaremba-Niedzwiedzka K."/>
            <person name="Martijn J."/>
            <person name="Lind A.E."/>
            <person name="van Eijk R."/>
            <person name="Schleper C."/>
            <person name="Guy L."/>
            <person name="Ettema T.J."/>
        </authorList>
    </citation>
    <scope>NUCLEOTIDE SEQUENCE</scope>
</reference>
<keyword evidence="1" id="KW-1133">Transmembrane helix</keyword>